<dbReference type="RefSeq" id="WP_052856429.1">
    <property type="nucleotide sequence ID" value="NZ_NDXL01000001.1"/>
</dbReference>
<feature type="domain" description="Luciferase-like" evidence="3">
    <location>
        <begin position="1"/>
        <end position="318"/>
    </location>
</feature>
<dbReference type="GO" id="GO:0005829">
    <property type="term" value="C:cytosol"/>
    <property type="evidence" value="ECO:0007669"/>
    <property type="project" value="TreeGrafter"/>
</dbReference>
<name>A0A4V2JI23_STRKA</name>
<evidence type="ECO:0000313" key="5">
    <source>
        <dbReference type="Proteomes" id="UP000292452"/>
    </source>
</evidence>
<comment type="caution">
    <text evidence="4">The sequence shown here is derived from an EMBL/GenBank/DDBJ whole genome shotgun (WGS) entry which is preliminary data.</text>
</comment>
<dbReference type="OrthoDB" id="7903015at2"/>
<organism evidence="4 5">
    <name type="scientific">Streptomyces kasugaensis</name>
    <dbReference type="NCBI Taxonomy" id="1946"/>
    <lineage>
        <taxon>Bacteria</taxon>
        <taxon>Bacillati</taxon>
        <taxon>Actinomycetota</taxon>
        <taxon>Actinomycetes</taxon>
        <taxon>Kitasatosporales</taxon>
        <taxon>Streptomycetaceae</taxon>
        <taxon>Streptomyces</taxon>
    </lineage>
</organism>
<dbReference type="AlphaFoldDB" id="A0A4V2JI23"/>
<dbReference type="Proteomes" id="UP000292452">
    <property type="component" value="Unassembled WGS sequence"/>
</dbReference>
<sequence length="349" mass="36659">MRVGAFILAAQFPGQGQGETLHRAVRSAEVAEEAGLDDVWLAEHHFVPYGVCPSAVTLAALLLGRTRRIGVGTAVSVLPTQHPVALGEQAALLHLTSEGRFTLGVGRGGPWVDLEVFGAGLAAYDHGFPEALDLLLRWLREPRVGAAGERYAFREVAVVPRPVESLADPDGPSAGPPGPPVVVACTSPASVRLAAARGLPMLVGMHCGDEEKAEMVALWRSAALEAGRDGDEVAAAAHVSAGVVQIADARRDATESLTKAMPGWLRQGLGAHVTVDGRYRSMRDPLAYTELLCALHPVGPPRLCADRLAASAERTGITRYALLVEGSGDLAATEENVRRLGAEVLPQLG</sequence>
<evidence type="ECO:0000313" key="4">
    <source>
        <dbReference type="EMBL" id="TBO56901.1"/>
    </source>
</evidence>
<dbReference type="PANTHER" id="PTHR30137:SF8">
    <property type="entry name" value="BLR5498 PROTEIN"/>
    <property type="match status" value="1"/>
</dbReference>
<dbReference type="SUPFAM" id="SSF51679">
    <property type="entry name" value="Bacterial luciferase-like"/>
    <property type="match status" value="1"/>
</dbReference>
<keyword evidence="2" id="KW-0503">Monooxygenase</keyword>
<dbReference type="Pfam" id="PF00296">
    <property type="entry name" value="Bac_luciferase"/>
    <property type="match status" value="1"/>
</dbReference>
<reference evidence="4 5" key="1">
    <citation type="submission" date="2019-02" db="EMBL/GenBank/DDBJ databases">
        <title>Draft Genome Sequence of Streptomyces sp. AM-2504, identified by 16S rRNA comparative analysis as a Streptomyces Kasugaensis strain.</title>
        <authorList>
            <person name="Napolioni V."/>
            <person name="Giuliodori A.M."/>
            <person name="Spurio R."/>
            <person name="Fabbretti A."/>
        </authorList>
    </citation>
    <scope>NUCLEOTIDE SEQUENCE [LARGE SCALE GENOMIC DNA]</scope>
    <source>
        <strain evidence="4 5">AM-2504</strain>
    </source>
</reference>
<dbReference type="InterPro" id="IPR036661">
    <property type="entry name" value="Luciferase-like_sf"/>
</dbReference>
<evidence type="ECO:0000259" key="3">
    <source>
        <dbReference type="Pfam" id="PF00296"/>
    </source>
</evidence>
<keyword evidence="5" id="KW-1185">Reference proteome</keyword>
<protein>
    <submittedName>
        <fullName evidence="4">LLM class flavin-dependent oxidoreductase</fullName>
    </submittedName>
</protein>
<evidence type="ECO:0000256" key="2">
    <source>
        <dbReference type="ARBA" id="ARBA00023033"/>
    </source>
</evidence>
<dbReference type="EMBL" id="SIXH01000281">
    <property type="protein sequence ID" value="TBO56901.1"/>
    <property type="molecule type" value="Genomic_DNA"/>
</dbReference>
<proteinExistence type="predicted"/>
<dbReference type="InterPro" id="IPR011251">
    <property type="entry name" value="Luciferase-like_dom"/>
</dbReference>
<accession>A0A4V2JI23</accession>
<dbReference type="InterPro" id="IPR050766">
    <property type="entry name" value="Bact_Lucif_Oxidored"/>
</dbReference>
<dbReference type="Gene3D" id="3.20.20.30">
    <property type="entry name" value="Luciferase-like domain"/>
    <property type="match status" value="1"/>
</dbReference>
<gene>
    <name evidence="4" type="ORF">EYS09_25465</name>
</gene>
<evidence type="ECO:0000256" key="1">
    <source>
        <dbReference type="ARBA" id="ARBA00023002"/>
    </source>
</evidence>
<keyword evidence="1" id="KW-0560">Oxidoreductase</keyword>
<dbReference type="GO" id="GO:0004497">
    <property type="term" value="F:monooxygenase activity"/>
    <property type="evidence" value="ECO:0007669"/>
    <property type="project" value="UniProtKB-KW"/>
</dbReference>
<dbReference type="PANTHER" id="PTHR30137">
    <property type="entry name" value="LUCIFERASE-LIKE MONOOXYGENASE"/>
    <property type="match status" value="1"/>
</dbReference>
<dbReference type="GeneID" id="97374661"/>
<dbReference type="GO" id="GO:0016705">
    <property type="term" value="F:oxidoreductase activity, acting on paired donors, with incorporation or reduction of molecular oxygen"/>
    <property type="evidence" value="ECO:0007669"/>
    <property type="project" value="InterPro"/>
</dbReference>